<comment type="similarity">
    <text evidence="1">Belongs to the glycosyl hydrolase 25 family.</text>
</comment>
<dbReference type="GO" id="GO:0016998">
    <property type="term" value="P:cell wall macromolecule catabolic process"/>
    <property type="evidence" value="ECO:0007669"/>
    <property type="project" value="InterPro"/>
</dbReference>
<evidence type="ECO:0000256" key="1">
    <source>
        <dbReference type="ARBA" id="ARBA00010646"/>
    </source>
</evidence>
<keyword evidence="4" id="KW-0812">Transmembrane</keyword>
<keyword evidence="2" id="KW-0378">Hydrolase</keyword>
<name>A0A1H3IIB0_9FIRM</name>
<evidence type="ECO:0000256" key="3">
    <source>
        <dbReference type="ARBA" id="ARBA00023295"/>
    </source>
</evidence>
<gene>
    <name evidence="5" type="ORF">SAMN02910414_01148</name>
</gene>
<dbReference type="STRING" id="1122142.SAMN02910414_01148"/>
<dbReference type="OrthoDB" id="9783374at2"/>
<dbReference type="SUPFAM" id="SSF51445">
    <property type="entry name" value="(Trans)glycosidases"/>
    <property type="match status" value="1"/>
</dbReference>
<protein>
    <submittedName>
        <fullName evidence="5">Lysozyme</fullName>
    </submittedName>
</protein>
<dbReference type="Pfam" id="PF01183">
    <property type="entry name" value="Glyco_hydro_25"/>
    <property type="match status" value="1"/>
</dbReference>
<sequence length="245" mass="28668">MKKRNIYFIFFIIILVCFIGSSIKVGILIHEKKFNNYFVSKNYAKGIDLSHYQGDVDMASMKKQGVDFIYTKATEGSSCVDSKFFANYNNSRKHNIYTGAYHFFSFESDGETQAKHYIDIVGNLKGDLIPAVDVEFYKKDIKIDKETLHRELKKFLNVIEKHYGVKAMIYTTPRFYYKYINGYFNSNPLWIRSVNVPAHIITIGKWTLWQYTDNEVLEGYNGYEKHIDKNVFRGDKNKLSQLIIS</sequence>
<evidence type="ECO:0000313" key="5">
    <source>
        <dbReference type="EMBL" id="SDY26818.1"/>
    </source>
</evidence>
<dbReference type="GO" id="GO:0016052">
    <property type="term" value="P:carbohydrate catabolic process"/>
    <property type="evidence" value="ECO:0007669"/>
    <property type="project" value="TreeGrafter"/>
</dbReference>
<dbReference type="InterPro" id="IPR002053">
    <property type="entry name" value="Glyco_hydro_25"/>
</dbReference>
<keyword evidence="6" id="KW-1185">Reference proteome</keyword>
<dbReference type="EMBL" id="FNPG01000012">
    <property type="protein sequence ID" value="SDY26818.1"/>
    <property type="molecule type" value="Genomic_DNA"/>
</dbReference>
<keyword evidence="4" id="KW-0472">Membrane</keyword>
<accession>A0A1H3IIB0</accession>
<dbReference type="SMART" id="SM00641">
    <property type="entry name" value="Glyco_25"/>
    <property type="match status" value="1"/>
</dbReference>
<proteinExistence type="inferred from homology"/>
<evidence type="ECO:0000256" key="2">
    <source>
        <dbReference type="ARBA" id="ARBA00022801"/>
    </source>
</evidence>
<dbReference type="Gene3D" id="3.20.20.80">
    <property type="entry name" value="Glycosidases"/>
    <property type="match status" value="1"/>
</dbReference>
<keyword evidence="4" id="KW-1133">Transmembrane helix</keyword>
<dbReference type="GO" id="GO:0003796">
    <property type="term" value="F:lysozyme activity"/>
    <property type="evidence" value="ECO:0007669"/>
    <property type="project" value="InterPro"/>
</dbReference>
<dbReference type="AlphaFoldDB" id="A0A1H3IIB0"/>
<dbReference type="PANTHER" id="PTHR34135">
    <property type="entry name" value="LYSOZYME"/>
    <property type="match status" value="1"/>
</dbReference>
<dbReference type="PROSITE" id="PS51904">
    <property type="entry name" value="GLYCOSYL_HYDROL_F25_2"/>
    <property type="match status" value="1"/>
</dbReference>
<evidence type="ECO:0000313" key="6">
    <source>
        <dbReference type="Proteomes" id="UP000183918"/>
    </source>
</evidence>
<feature type="transmembrane region" description="Helical" evidence="4">
    <location>
        <begin position="6"/>
        <end position="29"/>
    </location>
</feature>
<dbReference type="InterPro" id="IPR018077">
    <property type="entry name" value="Glyco_hydro_fam25_subgr"/>
</dbReference>
<dbReference type="PANTHER" id="PTHR34135:SF2">
    <property type="entry name" value="LYSOZYME"/>
    <property type="match status" value="1"/>
</dbReference>
<organism evidence="5 6">
    <name type="scientific">Lachnobacterium bovis DSM 14045</name>
    <dbReference type="NCBI Taxonomy" id="1122142"/>
    <lineage>
        <taxon>Bacteria</taxon>
        <taxon>Bacillati</taxon>
        <taxon>Bacillota</taxon>
        <taxon>Clostridia</taxon>
        <taxon>Lachnospirales</taxon>
        <taxon>Lachnospiraceae</taxon>
        <taxon>Lachnobacterium</taxon>
    </lineage>
</organism>
<evidence type="ECO:0000256" key="4">
    <source>
        <dbReference type="SAM" id="Phobius"/>
    </source>
</evidence>
<dbReference type="Proteomes" id="UP000183918">
    <property type="component" value="Unassembled WGS sequence"/>
</dbReference>
<dbReference type="RefSeq" id="WP_074716971.1">
    <property type="nucleotide sequence ID" value="NZ_FNPG01000012.1"/>
</dbReference>
<reference evidence="5 6" key="1">
    <citation type="submission" date="2016-10" db="EMBL/GenBank/DDBJ databases">
        <authorList>
            <person name="de Groot N.N."/>
        </authorList>
    </citation>
    <scope>NUCLEOTIDE SEQUENCE [LARGE SCALE GENOMIC DNA]</scope>
    <source>
        <strain evidence="5 6">DSM 14045</strain>
    </source>
</reference>
<dbReference type="InterPro" id="IPR017853">
    <property type="entry name" value="GH"/>
</dbReference>
<keyword evidence="3" id="KW-0326">Glycosidase</keyword>
<dbReference type="GO" id="GO:0009253">
    <property type="term" value="P:peptidoglycan catabolic process"/>
    <property type="evidence" value="ECO:0007669"/>
    <property type="project" value="InterPro"/>
</dbReference>